<feature type="region of interest" description="Disordered" evidence="3">
    <location>
        <begin position="1"/>
        <end position="137"/>
    </location>
</feature>
<protein>
    <submittedName>
        <fullName evidence="5">ISWI one complex protein 3</fullName>
    </submittedName>
</protein>
<feature type="compositionally biased region" description="Acidic residues" evidence="3">
    <location>
        <begin position="754"/>
        <end position="794"/>
    </location>
</feature>
<proteinExistence type="predicted"/>
<keyword evidence="6" id="KW-1185">Reference proteome</keyword>
<dbReference type="OrthoDB" id="349045at2759"/>
<evidence type="ECO:0000256" key="1">
    <source>
        <dbReference type="ARBA" id="ARBA00004123"/>
    </source>
</evidence>
<accession>A0A6C1E612</accession>
<feature type="compositionally biased region" description="Polar residues" evidence="3">
    <location>
        <begin position="1"/>
        <end position="22"/>
    </location>
</feature>
<keyword evidence="2" id="KW-0539">Nucleus</keyword>
<dbReference type="Proteomes" id="UP000501346">
    <property type="component" value="Chromosome SeVI"/>
</dbReference>
<feature type="domain" description="WHIM1" evidence="4">
    <location>
        <begin position="366"/>
        <end position="411"/>
    </location>
</feature>
<feature type="compositionally biased region" description="Basic residues" evidence="3">
    <location>
        <begin position="79"/>
        <end position="92"/>
    </location>
</feature>
<sequence>MDSQPDSIQNSQQEAQGDSSTPVADLNHDRIQLDTSSQTDLNATTSQSLDNLRRSRRVPKPRSSIYVEYEEELKERANKPKRKRPAASKKKPSATQKDKPSGKVEKKKATTADKDGKPTLKANDKKVMPRPKPAHEQVEPALIPSNWTSAIPLLTSDFKNQYSVISRLKNPNMKPVPYAGDIIKLMAFINKFSSFFDHDLQNLSFQDFEVGLDLYPGDPKGNAAGIVRSPDDTSLLLYPDFMAIKDIVHCQDKMNFLFLTLLDLTFAENLDSKNAKKKGPLTTWDKLNSSSKKVFSSSLYRLRLVAHEWGYPREWRQHLPSDQDISKPRTALFEQDEQTPVVDPRRPEILTPNIYTWNKNEPLPLESDPLQNREMDKNGILALKPIDRIIMLRALADWCASHSPAAHNEIYKLTHGKKDPVFGIQTQQVPRYSIEGIDNTLNNFKRLCSLIQSRYEIRSKKKHFVKQLKEGKKPDLSRKLEVLKEIKTEMKNTAKPEKDEVLFSLYDKWAQLFEGELPDQPLGNPFAERLYKLRLQEFFLGRIPHIGDFYIPRLHSYGESLEMSTFTDLRSLQELLSKFKNNEYNAFTLFENDGQSMSAQFKLFYHDTPSLAHDVAQGKNTLGKVYWYEMCHDSATLLEFLEFLDCKIAKPKDEKKEEKDGEKESAVVTEAPPVEQKPNSTADSNPSLNTNPLPKDAKYNSARKKLQILKEFLCDFYFILRELEQMKVQFADMKPGKRQLRRMQRQNVNYNTEYDSEEYVDDEDDEQIEEDDEQIEEDDDDDDDDDNNDYDENDSFSSNGKTKRQRT</sequence>
<gene>
    <name evidence="5" type="primary">IOC3_2</name>
    <name evidence="5" type="ORF">GRS66_007324</name>
</gene>
<feature type="compositionally biased region" description="Basic and acidic residues" evidence="3">
    <location>
        <begin position="652"/>
        <end position="665"/>
    </location>
</feature>
<dbReference type="InterPro" id="IPR028942">
    <property type="entry name" value="WHIM1_dom"/>
</dbReference>
<evidence type="ECO:0000259" key="4">
    <source>
        <dbReference type="Pfam" id="PF15612"/>
    </source>
</evidence>
<evidence type="ECO:0000256" key="2">
    <source>
        <dbReference type="ARBA" id="ARBA00023242"/>
    </source>
</evidence>
<evidence type="ECO:0000256" key="3">
    <source>
        <dbReference type="SAM" id="MobiDB-lite"/>
    </source>
</evidence>
<dbReference type="AlphaFoldDB" id="A0A6C1E612"/>
<evidence type="ECO:0000313" key="5">
    <source>
        <dbReference type="EMBL" id="QID84796.1"/>
    </source>
</evidence>
<reference evidence="5 6" key="1">
    <citation type="journal article" date="2019" name="BMC Genomics">
        <title>Chromosome level assembly and comparative genome analysis confirm lager-brewing yeasts originated from a single hybridization.</title>
        <authorList>
            <person name="Salazar A.N."/>
            <person name="Gorter de Vries A.R."/>
            <person name="van den Broek M."/>
            <person name="Brouwers N."/>
            <person name="de la Torre Cortes P."/>
            <person name="Kuijpers N.G.A."/>
            <person name="Daran J.G."/>
            <person name="Abeel T."/>
        </authorList>
    </citation>
    <scope>NUCLEOTIDE SEQUENCE [LARGE SCALE GENOMIC DNA]</scope>
    <source>
        <strain evidence="5 6">CBS 1483</strain>
    </source>
</reference>
<dbReference type="EMBL" id="CP049003">
    <property type="protein sequence ID" value="QID84796.1"/>
    <property type="molecule type" value="Genomic_DNA"/>
</dbReference>
<feature type="compositionally biased region" description="Basic and acidic residues" evidence="3">
    <location>
        <begin position="96"/>
        <end position="137"/>
    </location>
</feature>
<feature type="region of interest" description="Disordered" evidence="3">
    <location>
        <begin position="736"/>
        <end position="807"/>
    </location>
</feature>
<name>A0A6C1E612_SACPS</name>
<feature type="compositionally biased region" description="Polar residues" evidence="3">
    <location>
        <begin position="33"/>
        <end position="50"/>
    </location>
</feature>
<organism evidence="5 6">
    <name type="scientific">Saccharomyces pastorianus</name>
    <name type="common">Lager yeast</name>
    <name type="synonym">Saccharomyces cerevisiae x Saccharomyces eubayanus</name>
    <dbReference type="NCBI Taxonomy" id="27292"/>
    <lineage>
        <taxon>Eukaryota</taxon>
        <taxon>Fungi</taxon>
        <taxon>Dikarya</taxon>
        <taxon>Ascomycota</taxon>
        <taxon>Saccharomycotina</taxon>
        <taxon>Saccharomycetes</taxon>
        <taxon>Saccharomycetales</taxon>
        <taxon>Saccharomycetaceae</taxon>
        <taxon>Saccharomyces</taxon>
    </lineage>
</organism>
<evidence type="ECO:0000313" key="6">
    <source>
        <dbReference type="Proteomes" id="UP000501346"/>
    </source>
</evidence>
<feature type="region of interest" description="Disordered" evidence="3">
    <location>
        <begin position="652"/>
        <end position="697"/>
    </location>
</feature>
<dbReference type="Pfam" id="PF15612">
    <property type="entry name" value="WHIM1"/>
    <property type="match status" value="1"/>
</dbReference>
<comment type="subcellular location">
    <subcellularLocation>
        <location evidence="1">Nucleus</location>
    </subcellularLocation>
</comment>
<feature type="compositionally biased region" description="Polar residues" evidence="3">
    <location>
        <begin position="677"/>
        <end position="692"/>
    </location>
</feature>
<dbReference type="GO" id="GO:0005634">
    <property type="term" value="C:nucleus"/>
    <property type="evidence" value="ECO:0007669"/>
    <property type="project" value="UniProtKB-SubCell"/>
</dbReference>